<feature type="domain" description="HTH lysR-type" evidence="5">
    <location>
        <begin position="1"/>
        <end position="58"/>
    </location>
</feature>
<keyword evidence="2" id="KW-0805">Transcription regulation</keyword>
<evidence type="ECO:0000313" key="7">
    <source>
        <dbReference type="Proteomes" id="UP000681162"/>
    </source>
</evidence>
<dbReference type="Pfam" id="PF00126">
    <property type="entry name" value="HTH_1"/>
    <property type="match status" value="1"/>
</dbReference>
<accession>A0A919XSG6</accession>
<dbReference type="CDD" id="cd05466">
    <property type="entry name" value="PBP2_LTTR_substrate"/>
    <property type="match status" value="1"/>
</dbReference>
<organism evidence="6 7">
    <name type="scientific">Paenibacillus antibioticophila</name>
    <dbReference type="NCBI Taxonomy" id="1274374"/>
    <lineage>
        <taxon>Bacteria</taxon>
        <taxon>Bacillati</taxon>
        <taxon>Bacillota</taxon>
        <taxon>Bacilli</taxon>
        <taxon>Bacillales</taxon>
        <taxon>Paenibacillaceae</taxon>
        <taxon>Paenibacillus</taxon>
    </lineage>
</organism>
<evidence type="ECO:0000259" key="5">
    <source>
        <dbReference type="PROSITE" id="PS50931"/>
    </source>
</evidence>
<dbReference type="PANTHER" id="PTHR30346">
    <property type="entry name" value="TRANSCRIPTIONAL DUAL REGULATOR HCAR-RELATED"/>
    <property type="match status" value="1"/>
</dbReference>
<dbReference type="Proteomes" id="UP000681162">
    <property type="component" value="Unassembled WGS sequence"/>
</dbReference>
<comment type="similarity">
    <text evidence="1">Belongs to the LysR transcriptional regulatory family.</text>
</comment>
<keyword evidence="3" id="KW-0238">DNA-binding</keyword>
<dbReference type="PRINTS" id="PR00039">
    <property type="entry name" value="HTHLYSR"/>
</dbReference>
<dbReference type="SUPFAM" id="SSF53850">
    <property type="entry name" value="Periplasmic binding protein-like II"/>
    <property type="match status" value="1"/>
</dbReference>
<dbReference type="RefSeq" id="WP_212939067.1">
    <property type="nucleotide sequence ID" value="NZ_BORR01000005.1"/>
</dbReference>
<dbReference type="GO" id="GO:0032993">
    <property type="term" value="C:protein-DNA complex"/>
    <property type="evidence" value="ECO:0007669"/>
    <property type="project" value="TreeGrafter"/>
</dbReference>
<evidence type="ECO:0000256" key="1">
    <source>
        <dbReference type="ARBA" id="ARBA00009437"/>
    </source>
</evidence>
<dbReference type="GO" id="GO:0003700">
    <property type="term" value="F:DNA-binding transcription factor activity"/>
    <property type="evidence" value="ECO:0007669"/>
    <property type="project" value="InterPro"/>
</dbReference>
<dbReference type="InterPro" id="IPR036390">
    <property type="entry name" value="WH_DNA-bd_sf"/>
</dbReference>
<sequence length="293" mass="32753">MEHRLLDYFLVLAEELHFTKAADRLGITQPTLSHQIKLLEHELGTPLFQRSGKKTYLTSAGNILMEHAQQVHHELAQARLKIGELSGLKRGRLRIGCSGNHLLTEALISFHQLHPDIELTVMELATDETHEGLLTNRLDLGVVFLPLEDEQLISRPLFNEELVCIISKHHKLAGIPQITLPELTDVPLILFQQKFLARQMLDQACRQAGVALRPVIELSTMDSQIRMAEQGVGATILPASYAAITRSTDLAIIPLAPAAPRKEVGLVYKKSTFLDPALNQFILHLEARYLQGK</sequence>
<dbReference type="AlphaFoldDB" id="A0A919XSG6"/>
<dbReference type="SUPFAM" id="SSF46785">
    <property type="entry name" value="Winged helix' DNA-binding domain"/>
    <property type="match status" value="1"/>
</dbReference>
<protein>
    <submittedName>
        <fullName evidence="6">LysR family transcriptional regulator</fullName>
    </submittedName>
</protein>
<evidence type="ECO:0000313" key="6">
    <source>
        <dbReference type="EMBL" id="GIO36728.1"/>
    </source>
</evidence>
<dbReference type="FunFam" id="1.10.10.10:FF:000001">
    <property type="entry name" value="LysR family transcriptional regulator"/>
    <property type="match status" value="1"/>
</dbReference>
<dbReference type="InterPro" id="IPR000847">
    <property type="entry name" value="LysR_HTH_N"/>
</dbReference>
<evidence type="ECO:0000256" key="2">
    <source>
        <dbReference type="ARBA" id="ARBA00023015"/>
    </source>
</evidence>
<reference evidence="6 7" key="1">
    <citation type="submission" date="2021-03" db="EMBL/GenBank/DDBJ databases">
        <title>Antimicrobial resistance genes in bacteria isolated from Japanese honey, and their potential for conferring macrolide and lincosamide resistance in the American foulbrood pathogen Paenibacillus larvae.</title>
        <authorList>
            <person name="Okamoto M."/>
            <person name="Kumagai M."/>
            <person name="Kanamori H."/>
            <person name="Takamatsu D."/>
        </authorList>
    </citation>
    <scope>NUCLEOTIDE SEQUENCE [LARGE SCALE GENOMIC DNA]</scope>
    <source>
        <strain evidence="6 7">J41TS12</strain>
    </source>
</reference>
<proteinExistence type="inferred from homology"/>
<keyword evidence="4" id="KW-0804">Transcription</keyword>
<evidence type="ECO:0000256" key="4">
    <source>
        <dbReference type="ARBA" id="ARBA00023163"/>
    </source>
</evidence>
<dbReference type="GO" id="GO:0003677">
    <property type="term" value="F:DNA binding"/>
    <property type="evidence" value="ECO:0007669"/>
    <property type="project" value="UniProtKB-KW"/>
</dbReference>
<evidence type="ECO:0000256" key="3">
    <source>
        <dbReference type="ARBA" id="ARBA00023125"/>
    </source>
</evidence>
<dbReference type="EMBL" id="BORR01000005">
    <property type="protein sequence ID" value="GIO36728.1"/>
    <property type="molecule type" value="Genomic_DNA"/>
</dbReference>
<gene>
    <name evidence="6" type="ORF">J41TS12_15890</name>
</gene>
<dbReference type="PANTHER" id="PTHR30346:SF31">
    <property type="entry name" value="LYSR SUBSTRATE-BINDING"/>
    <property type="match status" value="1"/>
</dbReference>
<dbReference type="InterPro" id="IPR005119">
    <property type="entry name" value="LysR_subst-bd"/>
</dbReference>
<keyword evidence="7" id="KW-1185">Reference proteome</keyword>
<dbReference type="PROSITE" id="PS50931">
    <property type="entry name" value="HTH_LYSR"/>
    <property type="match status" value="1"/>
</dbReference>
<dbReference type="Gene3D" id="3.40.190.290">
    <property type="match status" value="1"/>
</dbReference>
<dbReference type="InterPro" id="IPR036388">
    <property type="entry name" value="WH-like_DNA-bd_sf"/>
</dbReference>
<name>A0A919XSG6_9BACL</name>
<dbReference type="Gene3D" id="1.10.10.10">
    <property type="entry name" value="Winged helix-like DNA-binding domain superfamily/Winged helix DNA-binding domain"/>
    <property type="match status" value="1"/>
</dbReference>
<comment type="caution">
    <text evidence="6">The sequence shown here is derived from an EMBL/GenBank/DDBJ whole genome shotgun (WGS) entry which is preliminary data.</text>
</comment>
<dbReference type="Pfam" id="PF03466">
    <property type="entry name" value="LysR_substrate"/>
    <property type="match status" value="1"/>
</dbReference>